<reference evidence="2 3" key="1">
    <citation type="journal article" date="2017" name="Plant Biotechnol. J.">
        <title>A comprehensive draft genome sequence for lupin (Lupinus angustifolius), an emerging health food: insights into plant-microbe interactions and legume evolution.</title>
        <authorList>
            <person name="Hane J.K."/>
            <person name="Ming Y."/>
            <person name="Kamphuis L.G."/>
            <person name="Nelson M.N."/>
            <person name="Garg G."/>
            <person name="Atkins C.A."/>
            <person name="Bayer P.E."/>
            <person name="Bravo A."/>
            <person name="Bringans S."/>
            <person name="Cannon S."/>
            <person name="Edwards D."/>
            <person name="Foley R."/>
            <person name="Gao L.L."/>
            <person name="Harrison M.J."/>
            <person name="Huang W."/>
            <person name="Hurgobin B."/>
            <person name="Li S."/>
            <person name="Liu C.W."/>
            <person name="McGrath A."/>
            <person name="Morahan G."/>
            <person name="Murray J."/>
            <person name="Weller J."/>
            <person name="Jian J."/>
            <person name="Singh K.B."/>
        </authorList>
    </citation>
    <scope>NUCLEOTIDE SEQUENCE [LARGE SCALE GENOMIC DNA]</scope>
    <source>
        <strain evidence="3">cv. Tanjil</strain>
        <tissue evidence="2">Whole plant</tissue>
    </source>
</reference>
<dbReference type="Proteomes" id="UP000188354">
    <property type="component" value="Chromosome LG08"/>
</dbReference>
<gene>
    <name evidence="2" type="ORF">TanjilG_15068</name>
</gene>
<dbReference type="EMBL" id="CM007368">
    <property type="protein sequence ID" value="OIW06184.1"/>
    <property type="molecule type" value="Genomic_DNA"/>
</dbReference>
<dbReference type="KEGG" id="lang:109353964"/>
<proteinExistence type="predicted"/>
<evidence type="ECO:0000256" key="1">
    <source>
        <dbReference type="SAM" id="SignalP"/>
    </source>
</evidence>
<evidence type="ECO:0000313" key="2">
    <source>
        <dbReference type="EMBL" id="OIW06184.1"/>
    </source>
</evidence>
<dbReference type="OrthoDB" id="1436809at2759"/>
<dbReference type="AlphaFoldDB" id="A0A1J7GZZ6"/>
<organism evidence="2 3">
    <name type="scientific">Lupinus angustifolius</name>
    <name type="common">Narrow-leaved blue lupine</name>
    <dbReference type="NCBI Taxonomy" id="3871"/>
    <lineage>
        <taxon>Eukaryota</taxon>
        <taxon>Viridiplantae</taxon>
        <taxon>Streptophyta</taxon>
        <taxon>Embryophyta</taxon>
        <taxon>Tracheophyta</taxon>
        <taxon>Spermatophyta</taxon>
        <taxon>Magnoliopsida</taxon>
        <taxon>eudicotyledons</taxon>
        <taxon>Gunneridae</taxon>
        <taxon>Pentapetalae</taxon>
        <taxon>rosids</taxon>
        <taxon>fabids</taxon>
        <taxon>Fabales</taxon>
        <taxon>Fabaceae</taxon>
        <taxon>Papilionoideae</taxon>
        <taxon>50 kb inversion clade</taxon>
        <taxon>genistoids sensu lato</taxon>
        <taxon>core genistoids</taxon>
        <taxon>Genisteae</taxon>
        <taxon>Lupinus</taxon>
    </lineage>
</organism>
<accession>A0A1J7GZZ6</accession>
<keyword evidence="1" id="KW-0732">Signal</keyword>
<name>A0A1J7GZZ6_LUPAN</name>
<feature type="signal peptide" evidence="1">
    <location>
        <begin position="1"/>
        <end position="22"/>
    </location>
</feature>
<keyword evidence="3" id="KW-1185">Reference proteome</keyword>
<dbReference type="Gramene" id="OIW06184">
    <property type="protein sequence ID" value="OIW06184"/>
    <property type="gene ID" value="TanjilG_15068"/>
</dbReference>
<protein>
    <submittedName>
        <fullName evidence="2">Uncharacterized protein</fullName>
    </submittedName>
</protein>
<feature type="chain" id="PRO_5012656318" evidence="1">
    <location>
        <begin position="23"/>
        <end position="102"/>
    </location>
</feature>
<sequence>MGKPSALMHLLLIVTFFYATSALPTTQVSAGDKVNTAEKLVNEGIAKTSPKVDDEEAKFKGFYHQKFPQLKKPFYKKETPIYEPLPQPYPTSPFPFFPPHNP</sequence>
<evidence type="ECO:0000313" key="3">
    <source>
        <dbReference type="Proteomes" id="UP000188354"/>
    </source>
</evidence>